<evidence type="ECO:0000256" key="1">
    <source>
        <dbReference type="ARBA" id="ARBA00010928"/>
    </source>
</evidence>
<feature type="domain" description="GFO/IDH/MocA-like oxidoreductase" evidence="4">
    <location>
        <begin position="339"/>
        <end position="457"/>
    </location>
</feature>
<dbReference type="PANTHER" id="PTHR43708:SF5">
    <property type="entry name" value="CONSERVED EXPRESSED OXIDOREDUCTASE (EUROFUNG)-RELATED"/>
    <property type="match status" value="1"/>
</dbReference>
<comment type="similarity">
    <text evidence="1">Belongs to the Gfo/Idh/MocA family.</text>
</comment>
<gene>
    <name evidence="5" type="ORF">UFOPK3773_02054</name>
</gene>
<evidence type="ECO:0000256" key="2">
    <source>
        <dbReference type="ARBA" id="ARBA00023002"/>
    </source>
</evidence>
<protein>
    <submittedName>
        <fullName evidence="5">Unannotated protein</fullName>
    </submittedName>
</protein>
<dbReference type="InterPro" id="IPR000683">
    <property type="entry name" value="Gfo/Idh/MocA-like_OxRdtase_N"/>
</dbReference>
<dbReference type="GO" id="GO:0016491">
    <property type="term" value="F:oxidoreductase activity"/>
    <property type="evidence" value="ECO:0007669"/>
    <property type="project" value="UniProtKB-KW"/>
</dbReference>
<proteinExistence type="inferred from homology"/>
<dbReference type="PANTHER" id="PTHR43708">
    <property type="entry name" value="CONSERVED EXPRESSED OXIDOREDUCTASE (EUROFUNG)"/>
    <property type="match status" value="1"/>
</dbReference>
<dbReference type="Pfam" id="PF01408">
    <property type="entry name" value="GFO_IDH_MocA"/>
    <property type="match status" value="1"/>
</dbReference>
<organism evidence="5">
    <name type="scientific">freshwater metagenome</name>
    <dbReference type="NCBI Taxonomy" id="449393"/>
    <lineage>
        <taxon>unclassified sequences</taxon>
        <taxon>metagenomes</taxon>
        <taxon>ecological metagenomes</taxon>
    </lineage>
</organism>
<dbReference type="Gene3D" id="3.30.360.10">
    <property type="entry name" value="Dihydrodipicolinate Reductase, domain 2"/>
    <property type="match status" value="1"/>
</dbReference>
<dbReference type="InterPro" id="IPR055170">
    <property type="entry name" value="GFO_IDH_MocA-like_dom"/>
</dbReference>
<dbReference type="AlphaFoldDB" id="A0A6J7L257"/>
<dbReference type="GO" id="GO:0000166">
    <property type="term" value="F:nucleotide binding"/>
    <property type="evidence" value="ECO:0007669"/>
    <property type="project" value="InterPro"/>
</dbReference>
<evidence type="ECO:0000259" key="4">
    <source>
        <dbReference type="Pfam" id="PF22725"/>
    </source>
</evidence>
<accession>A0A6J7L257</accession>
<dbReference type="Pfam" id="PF22725">
    <property type="entry name" value="GFO_IDH_MocA_C3"/>
    <property type="match status" value="1"/>
</dbReference>
<name>A0A6J7L257_9ZZZZ</name>
<reference evidence="5" key="1">
    <citation type="submission" date="2020-05" db="EMBL/GenBank/DDBJ databases">
        <authorList>
            <person name="Chiriac C."/>
            <person name="Salcher M."/>
            <person name="Ghai R."/>
            <person name="Kavagutti S V."/>
        </authorList>
    </citation>
    <scope>NUCLEOTIDE SEQUENCE</scope>
</reference>
<dbReference type="SUPFAM" id="SSF55347">
    <property type="entry name" value="Glyceraldehyde-3-phosphate dehydrogenase-like, C-terminal domain"/>
    <property type="match status" value="1"/>
</dbReference>
<keyword evidence="2" id="KW-0560">Oxidoreductase</keyword>
<dbReference type="InterPro" id="IPR051317">
    <property type="entry name" value="Gfo/Idh/MocA_oxidoreduct"/>
</dbReference>
<dbReference type="InterPro" id="IPR036291">
    <property type="entry name" value="NAD(P)-bd_dom_sf"/>
</dbReference>
<dbReference type="Gene3D" id="3.40.50.720">
    <property type="entry name" value="NAD(P)-binding Rossmann-like Domain"/>
    <property type="match status" value="1"/>
</dbReference>
<evidence type="ECO:0000259" key="3">
    <source>
        <dbReference type="Pfam" id="PF01408"/>
    </source>
</evidence>
<dbReference type="SUPFAM" id="SSF51735">
    <property type="entry name" value="NAD(P)-binding Rossmann-fold domains"/>
    <property type="match status" value="1"/>
</dbReference>
<dbReference type="EMBL" id="CAFBNF010000311">
    <property type="protein sequence ID" value="CAB4962015.1"/>
    <property type="molecule type" value="Genomic_DNA"/>
</dbReference>
<evidence type="ECO:0000313" key="5">
    <source>
        <dbReference type="EMBL" id="CAB4962015.1"/>
    </source>
</evidence>
<feature type="domain" description="Gfo/Idh/MocA-like oxidoreductase N-terminal" evidence="3">
    <location>
        <begin position="212"/>
        <end position="328"/>
    </location>
</feature>
<sequence>MPTVCWIVELNNVGLLGEVHSLRQLVACAGFADAGSPKSASDLRGADVVVVWADRPLPADLVSALTAPDVRCVLAGPTLTDADPDGIFAAAAGLRVDGVTPVHDARVRATSSTPEALRPSGHRHHSLGHVGEHDHLTDRVALASTTADDVMVLLSARVGLAEQPVLTWRPATATAAYTLGAGPDAVSDRSATRMVIALLRLMCGTPEPAPVGVGLLGYGAIGHEHSRAVRAVQGLSLSAVCDSADERRQAAAEAAPGVVTTGSADELIARDDVDLIVVSTPPSTHAVWALRAIEAGKHVVVEKPFAIRSEEADAVLAAADAAGLLAVVYQNRRYDPDHLAIRSVVRAGTIGEVFSVETFVGGFGHPCNLWHSDEDVSGGAFYDWGSHVLDQILDLMPAEVEYVTATNHKRRWFDVTNADHSRVTLRFVDGSEAEFVHSDIAAALKPRWYVLGTDGAVVGTWRSERVVSRNDVGTLLEDVLAPADSPPLLDLHASDGSVTRLATPLPEPYGFHREVADHIRLGLPMEVTGAQSRRVLAVMEAARASAATSGRPVSPR</sequence>